<reference evidence="1" key="1">
    <citation type="journal article" date="2020" name="Stud. Mycol.">
        <title>101 Dothideomycetes genomes: a test case for predicting lifestyles and emergence of pathogens.</title>
        <authorList>
            <person name="Haridas S."/>
            <person name="Albert R."/>
            <person name="Binder M."/>
            <person name="Bloem J."/>
            <person name="Labutti K."/>
            <person name="Salamov A."/>
            <person name="Andreopoulos B."/>
            <person name="Baker S."/>
            <person name="Barry K."/>
            <person name="Bills G."/>
            <person name="Bluhm B."/>
            <person name="Cannon C."/>
            <person name="Castanera R."/>
            <person name="Culley D."/>
            <person name="Daum C."/>
            <person name="Ezra D."/>
            <person name="Gonzalez J."/>
            <person name="Henrissat B."/>
            <person name="Kuo A."/>
            <person name="Liang C."/>
            <person name="Lipzen A."/>
            <person name="Lutzoni F."/>
            <person name="Magnuson J."/>
            <person name="Mondo S."/>
            <person name="Nolan M."/>
            <person name="Ohm R."/>
            <person name="Pangilinan J."/>
            <person name="Park H.-J."/>
            <person name="Ramirez L."/>
            <person name="Alfaro M."/>
            <person name="Sun H."/>
            <person name="Tritt A."/>
            <person name="Yoshinaga Y."/>
            <person name="Zwiers L.-H."/>
            <person name="Turgeon B."/>
            <person name="Goodwin S."/>
            <person name="Spatafora J."/>
            <person name="Crous P."/>
            <person name="Grigoriev I."/>
        </authorList>
    </citation>
    <scope>NUCLEOTIDE SEQUENCE</scope>
    <source>
        <strain evidence="1">CBS 113818</strain>
    </source>
</reference>
<protein>
    <submittedName>
        <fullName evidence="1">Uncharacterized protein</fullName>
    </submittedName>
</protein>
<dbReference type="Proteomes" id="UP000799424">
    <property type="component" value="Unassembled WGS sequence"/>
</dbReference>
<organism evidence="1 2">
    <name type="scientific">Ophiobolus disseminans</name>
    <dbReference type="NCBI Taxonomy" id="1469910"/>
    <lineage>
        <taxon>Eukaryota</taxon>
        <taxon>Fungi</taxon>
        <taxon>Dikarya</taxon>
        <taxon>Ascomycota</taxon>
        <taxon>Pezizomycotina</taxon>
        <taxon>Dothideomycetes</taxon>
        <taxon>Pleosporomycetidae</taxon>
        <taxon>Pleosporales</taxon>
        <taxon>Pleosporineae</taxon>
        <taxon>Phaeosphaeriaceae</taxon>
        <taxon>Ophiobolus</taxon>
    </lineage>
</organism>
<accession>A0A6A6ZZS5</accession>
<proteinExistence type="predicted"/>
<dbReference type="OrthoDB" id="3757831at2759"/>
<dbReference type="AlphaFoldDB" id="A0A6A6ZZS5"/>
<evidence type="ECO:0000313" key="1">
    <source>
        <dbReference type="EMBL" id="KAF2825937.1"/>
    </source>
</evidence>
<keyword evidence="2" id="KW-1185">Reference proteome</keyword>
<evidence type="ECO:0000313" key="2">
    <source>
        <dbReference type="Proteomes" id="UP000799424"/>
    </source>
</evidence>
<dbReference type="EMBL" id="MU006227">
    <property type="protein sequence ID" value="KAF2825937.1"/>
    <property type="molecule type" value="Genomic_DNA"/>
</dbReference>
<sequence length="142" mass="16346">MNEPAELTRIDQLSRKASFSSFAYKEDPIHWRILDLLYFDTITDMTDSARRGLANSLHFLVVRDMYDAIKMQRIAPSGISLLYEYDVLKKLHRSVVKITEASQSDAESQRQSVSMVGKWIETQSQALISLRTNVDLAIYRSK</sequence>
<name>A0A6A6ZZS5_9PLEO</name>
<gene>
    <name evidence="1" type="ORF">CC86DRAFT_293500</name>
</gene>